<dbReference type="PANTHER" id="PTHR36074">
    <property type="entry name" value="ISOPENTENYL-DIPHOSPHATE DELTA-ISOMERASE"/>
    <property type="match status" value="1"/>
</dbReference>
<dbReference type="STRING" id="35608.A0A2U1PZ75"/>
<evidence type="ECO:0000313" key="2">
    <source>
        <dbReference type="Proteomes" id="UP000245207"/>
    </source>
</evidence>
<dbReference type="EMBL" id="PKPP01000581">
    <property type="protein sequence ID" value="PWA91015.1"/>
    <property type="molecule type" value="Genomic_DNA"/>
</dbReference>
<proteinExistence type="predicted"/>
<dbReference type="PANTHER" id="PTHR36074:SF1">
    <property type="entry name" value="ISOPENTENYL-DIPHOSPHATE DELTA-ISOMERASE"/>
    <property type="match status" value="1"/>
</dbReference>
<name>A0A2U1PZ75_ARTAN</name>
<sequence length="304" mass="33156">MGLLMDVIVPSLKGQMVSSTGGCLCSATLAASSASAMAVSIPFAYRPFFGVDGRRVASYDASPTSPIFTADYLICMRTVYETIFGHYITKEYSVELKPLFSAFQMKPFALTTIRSFGSNYSRLVQPNVENDDNDFDPDDPRHVGNQGMPFHTYTFCVGRTTFIGYFLGVAASWLVEVGIECYGCVRDIIKSRNEGGDVYVVHQGEQAKVFGKRVCGITARRGASLVFASIGAGIGATLFRPTTGQSIGCMLGDMVGPIIMSLCFATIRSLVSNYLRHVDLVVLFKESVKQILLDVSVEVFVRLL</sequence>
<dbReference type="OrthoDB" id="1925570at2759"/>
<comment type="caution">
    <text evidence="1">The sequence shown here is derived from an EMBL/GenBank/DDBJ whole genome shotgun (WGS) entry which is preliminary data.</text>
</comment>
<reference evidence="1 2" key="1">
    <citation type="journal article" date="2018" name="Mol. Plant">
        <title>The genome of Artemisia annua provides insight into the evolution of Asteraceae family and artemisinin biosynthesis.</title>
        <authorList>
            <person name="Shen Q."/>
            <person name="Zhang L."/>
            <person name="Liao Z."/>
            <person name="Wang S."/>
            <person name="Yan T."/>
            <person name="Shi P."/>
            <person name="Liu M."/>
            <person name="Fu X."/>
            <person name="Pan Q."/>
            <person name="Wang Y."/>
            <person name="Lv Z."/>
            <person name="Lu X."/>
            <person name="Zhang F."/>
            <person name="Jiang W."/>
            <person name="Ma Y."/>
            <person name="Chen M."/>
            <person name="Hao X."/>
            <person name="Li L."/>
            <person name="Tang Y."/>
            <person name="Lv G."/>
            <person name="Zhou Y."/>
            <person name="Sun X."/>
            <person name="Brodelius P.E."/>
            <person name="Rose J.K.C."/>
            <person name="Tang K."/>
        </authorList>
    </citation>
    <scope>NUCLEOTIDE SEQUENCE [LARGE SCALE GENOMIC DNA]</scope>
    <source>
        <strain evidence="2">cv. Huhao1</strain>
        <tissue evidence="1">Leaf</tissue>
    </source>
</reference>
<protein>
    <submittedName>
        <fullName evidence="1">Uncharacterized protein</fullName>
    </submittedName>
</protein>
<evidence type="ECO:0000313" key="1">
    <source>
        <dbReference type="EMBL" id="PWA91015.1"/>
    </source>
</evidence>
<organism evidence="1 2">
    <name type="scientific">Artemisia annua</name>
    <name type="common">Sweet wormwood</name>
    <dbReference type="NCBI Taxonomy" id="35608"/>
    <lineage>
        <taxon>Eukaryota</taxon>
        <taxon>Viridiplantae</taxon>
        <taxon>Streptophyta</taxon>
        <taxon>Embryophyta</taxon>
        <taxon>Tracheophyta</taxon>
        <taxon>Spermatophyta</taxon>
        <taxon>Magnoliopsida</taxon>
        <taxon>eudicotyledons</taxon>
        <taxon>Gunneridae</taxon>
        <taxon>Pentapetalae</taxon>
        <taxon>asterids</taxon>
        <taxon>campanulids</taxon>
        <taxon>Asterales</taxon>
        <taxon>Asteraceae</taxon>
        <taxon>Asteroideae</taxon>
        <taxon>Anthemideae</taxon>
        <taxon>Artemisiinae</taxon>
        <taxon>Artemisia</taxon>
    </lineage>
</organism>
<gene>
    <name evidence="1" type="ORF">CTI12_AA095280</name>
</gene>
<keyword evidence="2" id="KW-1185">Reference proteome</keyword>
<accession>A0A2U1PZ75</accession>
<dbReference type="AlphaFoldDB" id="A0A2U1PZ75"/>
<dbReference type="Proteomes" id="UP000245207">
    <property type="component" value="Unassembled WGS sequence"/>
</dbReference>